<evidence type="ECO:0000256" key="7">
    <source>
        <dbReference type="ARBA" id="ARBA00022692"/>
    </source>
</evidence>
<keyword evidence="10" id="KW-0175">Coiled coil</keyword>
<evidence type="ECO:0000256" key="1">
    <source>
        <dbReference type="ARBA" id="ARBA00004123"/>
    </source>
</evidence>
<evidence type="ECO:0000256" key="13">
    <source>
        <dbReference type="SAM" id="MobiDB-lite"/>
    </source>
</evidence>
<evidence type="ECO:0000256" key="8">
    <source>
        <dbReference type="ARBA" id="ARBA00022949"/>
    </source>
</evidence>
<evidence type="ECO:0000256" key="10">
    <source>
        <dbReference type="ARBA" id="ARBA00023054"/>
    </source>
</evidence>
<dbReference type="InterPro" id="IPR026859">
    <property type="entry name" value="Myosin-bd"/>
</dbReference>
<feature type="transmembrane region" description="Helical" evidence="14">
    <location>
        <begin position="168"/>
        <end position="189"/>
    </location>
</feature>
<keyword evidence="17" id="KW-1185">Reference proteome</keyword>
<evidence type="ECO:0000256" key="4">
    <source>
        <dbReference type="ARBA" id="ARBA00007245"/>
    </source>
</evidence>
<feature type="compositionally biased region" description="Basic and acidic residues" evidence="13">
    <location>
        <begin position="593"/>
        <end position="605"/>
    </location>
</feature>
<keyword evidence="11 14" id="KW-0472">Membrane</keyword>
<evidence type="ECO:0000256" key="12">
    <source>
        <dbReference type="ARBA" id="ARBA00023242"/>
    </source>
</evidence>
<dbReference type="PANTHER" id="PTHR15989">
    <property type="entry name" value="VEZATIN"/>
    <property type="match status" value="1"/>
</dbReference>
<evidence type="ECO:0000256" key="11">
    <source>
        <dbReference type="ARBA" id="ARBA00023136"/>
    </source>
</evidence>
<accession>A0A8J9YT92</accession>
<dbReference type="GO" id="GO:0005634">
    <property type="term" value="C:nucleus"/>
    <property type="evidence" value="ECO:0007669"/>
    <property type="project" value="UniProtKB-SubCell"/>
</dbReference>
<dbReference type="PANTHER" id="PTHR15989:SF5">
    <property type="entry name" value="VEZATIN"/>
    <property type="match status" value="1"/>
</dbReference>
<keyword evidence="12" id="KW-0539">Nucleus</keyword>
<evidence type="ECO:0000259" key="15">
    <source>
        <dbReference type="Pfam" id="PF12632"/>
    </source>
</evidence>
<dbReference type="GO" id="GO:0098609">
    <property type="term" value="P:cell-cell adhesion"/>
    <property type="evidence" value="ECO:0007669"/>
    <property type="project" value="InterPro"/>
</dbReference>
<dbReference type="GO" id="GO:0005886">
    <property type="term" value="C:plasma membrane"/>
    <property type="evidence" value="ECO:0007669"/>
    <property type="project" value="UniProtKB-SubCell"/>
</dbReference>
<comment type="subcellular location">
    <subcellularLocation>
        <location evidence="2">Cell junction</location>
        <location evidence="2">Adherens junction</location>
    </subcellularLocation>
    <subcellularLocation>
        <location evidence="3">Cell membrane</location>
        <topology evidence="3">Multi-pass membrane protein</topology>
    </subcellularLocation>
    <subcellularLocation>
        <location evidence="1">Nucleus</location>
    </subcellularLocation>
</comment>
<comment type="similarity">
    <text evidence="4">Belongs to the vezatin family.</text>
</comment>
<dbReference type="OrthoDB" id="21151at2759"/>
<dbReference type="EMBL" id="OV696697">
    <property type="protein sequence ID" value="CAH1241311.1"/>
    <property type="molecule type" value="Genomic_DNA"/>
</dbReference>
<feature type="region of interest" description="Disordered" evidence="13">
    <location>
        <begin position="656"/>
        <end position="677"/>
    </location>
</feature>
<dbReference type="AlphaFoldDB" id="A0A8J9YT92"/>
<reference evidence="16" key="1">
    <citation type="submission" date="2022-01" db="EMBL/GenBank/DDBJ databases">
        <authorList>
            <person name="Braso-Vives M."/>
        </authorList>
    </citation>
    <scope>NUCLEOTIDE SEQUENCE</scope>
</reference>
<evidence type="ECO:0000256" key="9">
    <source>
        <dbReference type="ARBA" id="ARBA00022989"/>
    </source>
</evidence>
<feature type="region of interest" description="Disordered" evidence="13">
    <location>
        <begin position="809"/>
        <end position="828"/>
    </location>
</feature>
<evidence type="ECO:0000256" key="3">
    <source>
        <dbReference type="ARBA" id="ARBA00004651"/>
    </source>
</evidence>
<dbReference type="Proteomes" id="UP000838412">
    <property type="component" value="Chromosome 12"/>
</dbReference>
<evidence type="ECO:0000256" key="14">
    <source>
        <dbReference type="SAM" id="Phobius"/>
    </source>
</evidence>
<organism evidence="16 17">
    <name type="scientific">Branchiostoma lanceolatum</name>
    <name type="common">Common lancelet</name>
    <name type="synonym">Amphioxus lanceolatum</name>
    <dbReference type="NCBI Taxonomy" id="7740"/>
    <lineage>
        <taxon>Eukaryota</taxon>
        <taxon>Metazoa</taxon>
        <taxon>Chordata</taxon>
        <taxon>Cephalochordata</taxon>
        <taxon>Leptocardii</taxon>
        <taxon>Amphioxiformes</taxon>
        <taxon>Branchiostomatidae</taxon>
        <taxon>Branchiostoma</taxon>
    </lineage>
</organism>
<evidence type="ECO:0000313" key="16">
    <source>
        <dbReference type="EMBL" id="CAH1241311.1"/>
    </source>
</evidence>
<dbReference type="InterPro" id="IPR026858">
    <property type="entry name" value="Vezatin"/>
</dbReference>
<name>A0A8J9YT92_BRALA</name>
<gene>
    <name evidence="16" type="primary">VEZT</name>
    <name evidence="16" type="ORF">BLAG_LOCUS5007</name>
</gene>
<keyword evidence="9 14" id="KW-1133">Transmembrane helix</keyword>
<proteinExistence type="inferred from homology"/>
<keyword evidence="7 14" id="KW-0812">Transmembrane</keyword>
<feature type="region of interest" description="Disordered" evidence="13">
    <location>
        <begin position="592"/>
        <end position="616"/>
    </location>
</feature>
<feature type="compositionally biased region" description="Acidic residues" evidence="13">
    <location>
        <begin position="811"/>
        <end position="828"/>
    </location>
</feature>
<protein>
    <recommendedName>
        <fullName evidence="5">Vezatin</fullName>
    </recommendedName>
</protein>
<evidence type="ECO:0000313" key="17">
    <source>
        <dbReference type="Proteomes" id="UP000838412"/>
    </source>
</evidence>
<dbReference type="GO" id="GO:0017022">
    <property type="term" value="F:myosin binding"/>
    <property type="evidence" value="ECO:0007669"/>
    <property type="project" value="InterPro"/>
</dbReference>
<keyword evidence="8" id="KW-0965">Cell junction</keyword>
<evidence type="ECO:0000256" key="6">
    <source>
        <dbReference type="ARBA" id="ARBA00022475"/>
    </source>
</evidence>
<dbReference type="GO" id="GO:0005912">
    <property type="term" value="C:adherens junction"/>
    <property type="evidence" value="ECO:0007669"/>
    <property type="project" value="UniProtKB-SubCell"/>
</dbReference>
<sequence length="828" mass="92971">MAACTEKNPTTEEDFDEDVVFENSPLYQHLQDVGQLDFEVGMTASKCKPEGNSLTRTQGNQFKGVVMSLLRNILGFLIHVGTFPKRLLAEVERGYAKQYVSLLIQSKLLLDDDHHFLQLYDQDTFSGDDVNTNWFLSADTLKLEQFSTHFGAVLVLATALFLQQNCWLVLTLLVLPLALCIISWFTLFVRRHHEHKSGLTLLRTWLSEGEKCISLARKSFRHIQERELVARGFTMVHGQVPLERMIHSRLWQSQQQCVSLRATLVRATVDMIQQHRKAVLQLLQDFPLNSEVDNTNSYISVMPLQELTNQLLNDTSQVEVNDDNSSLKSLKNLVQLQADQVSEFVRRLALCFSPSTRHTTGPIHGQTVITSFKKTLQKLGEVSESGASVLEKQYDFQTKYGVAKEQERVLRPENSPLVGLHTAIHSLGLHLQVTMSRVSSVEDSISAAMDAPRQDWTELQQAVRQQLQEVETQLQACKECWEEGSKQLQNLDSAADRVCPHVDSDSESEKPVDGRTVDDVISVLLVSADANDVIGDPLIEEQVFEAYINEEHNAVDGNGYDPLLTQEEREQQKKERAEAKKMVRELQNVLTVRKQERERKNKGENEQTEETANNHPNLLNELTEKTNIEEVLNDVSLRQQLEDPGQNYVIRHYYSPVMSDGSGRNSKSTSFDEDDTEMADKIRQVPQDRESHLYNASQEDGANHCEVNRGVEDNSIASSKLLNGKIEQEGRGSYNGNQDRNQPNQDDIVVRDRLRKAGDAKLSVGSSDRGCLPGQTGLGGCSFQASLAAQAVARSRQLLGLGAAMLQEQSFGDEETFGSDSDDDDGGD</sequence>
<evidence type="ECO:0000256" key="2">
    <source>
        <dbReference type="ARBA" id="ARBA00004536"/>
    </source>
</evidence>
<feature type="domain" description="Myosin-binding" evidence="15">
    <location>
        <begin position="164"/>
        <end position="432"/>
    </location>
</feature>
<keyword evidence="6" id="KW-1003">Cell membrane</keyword>
<dbReference type="Pfam" id="PF12632">
    <property type="entry name" value="Vezatin"/>
    <property type="match status" value="1"/>
</dbReference>
<evidence type="ECO:0000256" key="5">
    <source>
        <dbReference type="ARBA" id="ARBA00018125"/>
    </source>
</evidence>